<dbReference type="PANTHER" id="PTHR42793">
    <property type="entry name" value="COA BINDING DOMAIN CONTAINING PROTEIN"/>
    <property type="match status" value="1"/>
</dbReference>
<dbReference type="Proteomes" id="UP000309174">
    <property type="component" value="Unassembled WGS sequence"/>
</dbReference>
<dbReference type="InterPro" id="IPR016102">
    <property type="entry name" value="Succinyl-CoA_synth-like"/>
</dbReference>
<name>A0A5C4J497_9ACTN</name>
<evidence type="ECO:0000259" key="1">
    <source>
        <dbReference type="SMART" id="SM00881"/>
    </source>
</evidence>
<dbReference type="SUPFAM" id="SSF51735">
    <property type="entry name" value="NAD(P)-binding Rossmann-fold domains"/>
    <property type="match status" value="1"/>
</dbReference>
<dbReference type="SUPFAM" id="SSF52210">
    <property type="entry name" value="Succinyl-CoA synthetase domains"/>
    <property type="match status" value="2"/>
</dbReference>
<dbReference type="SMART" id="SM00881">
    <property type="entry name" value="CoA_binding"/>
    <property type="match status" value="1"/>
</dbReference>
<dbReference type="PANTHER" id="PTHR42793:SF4">
    <property type="entry name" value="BLL6376 PROTEIN"/>
    <property type="match status" value="1"/>
</dbReference>
<dbReference type="RefSeq" id="WP_171064506.1">
    <property type="nucleotide sequence ID" value="NZ_VCKW01000196.1"/>
</dbReference>
<dbReference type="AlphaFoldDB" id="A0A5C4J497"/>
<feature type="domain" description="CoA-binding" evidence="1">
    <location>
        <begin position="17"/>
        <end position="111"/>
    </location>
</feature>
<dbReference type="InterPro" id="IPR003781">
    <property type="entry name" value="CoA-bd"/>
</dbReference>
<comment type="caution">
    <text evidence="2">The sequence shown here is derived from an EMBL/GenBank/DDBJ whole genome shotgun (WGS) entry which is preliminary data.</text>
</comment>
<accession>A0A5C4J497</accession>
<dbReference type="Pfam" id="PF13607">
    <property type="entry name" value="Succ_CoA_lig"/>
    <property type="match status" value="1"/>
</dbReference>
<gene>
    <name evidence="2" type="ORF">ETD83_29870</name>
</gene>
<organism evidence="2 3">
    <name type="scientific">Actinomadura soli</name>
    <dbReference type="NCBI Taxonomy" id="2508997"/>
    <lineage>
        <taxon>Bacteria</taxon>
        <taxon>Bacillati</taxon>
        <taxon>Actinomycetota</taxon>
        <taxon>Actinomycetes</taxon>
        <taxon>Streptosporangiales</taxon>
        <taxon>Thermomonosporaceae</taxon>
        <taxon>Actinomadura</taxon>
    </lineage>
</organism>
<keyword evidence="3" id="KW-1185">Reference proteome</keyword>
<dbReference type="Gene3D" id="3.40.50.720">
    <property type="entry name" value="NAD(P)-binding Rossmann-like Domain"/>
    <property type="match status" value="1"/>
</dbReference>
<evidence type="ECO:0000313" key="2">
    <source>
        <dbReference type="EMBL" id="TMQ91647.1"/>
    </source>
</evidence>
<feature type="non-terminal residue" evidence="2">
    <location>
        <position position="462"/>
    </location>
</feature>
<dbReference type="InterPro" id="IPR032875">
    <property type="entry name" value="Succ_CoA_lig_flav_dom"/>
</dbReference>
<dbReference type="Gene3D" id="3.40.50.261">
    <property type="entry name" value="Succinyl-CoA synthetase domains"/>
    <property type="match status" value="2"/>
</dbReference>
<protein>
    <recommendedName>
        <fullName evidence="1">CoA-binding domain-containing protein</fullName>
    </recommendedName>
</protein>
<evidence type="ECO:0000313" key="3">
    <source>
        <dbReference type="Proteomes" id="UP000309174"/>
    </source>
</evidence>
<reference evidence="2 3" key="1">
    <citation type="submission" date="2019-05" db="EMBL/GenBank/DDBJ databases">
        <title>Draft genome sequence of Actinomadura sp. 14C53.</title>
        <authorList>
            <person name="Saricaoglu S."/>
            <person name="Isik K."/>
        </authorList>
    </citation>
    <scope>NUCLEOTIDE SEQUENCE [LARGE SCALE GENOMIC DNA]</scope>
    <source>
        <strain evidence="2 3">14C53</strain>
    </source>
</reference>
<dbReference type="InterPro" id="IPR036291">
    <property type="entry name" value="NAD(P)-bd_dom_sf"/>
</dbReference>
<proteinExistence type="predicted"/>
<dbReference type="Pfam" id="PF13380">
    <property type="entry name" value="CoA_binding_2"/>
    <property type="match status" value="1"/>
</dbReference>
<dbReference type="EMBL" id="VCKW01000196">
    <property type="protein sequence ID" value="TMQ91647.1"/>
    <property type="molecule type" value="Genomic_DNA"/>
</dbReference>
<sequence>MMTARRFATEGHRLDRLFRPASVAVVGASPKGGYGLRTLRNMSGVGFAGRLYAVHPTRTEVGGVRAYPSLSDLPEVPDAVAAAIPAPGVTALAAEAAGLGAGGMVVFGAGFAERDSEGRRRQDDLVAAAGDRLPLIGPNCLGVASYRGRAALWGIEMPYVHADADGVVALAAQSGNMALTTMLSGRLPAVAYGVSAGNQAVLDLADCLEYFLTDPDVKVVCLVMEGLADVARFRALAERAASLEVPVVVLKMGRSAGGEAATVAHTGTLAGRDASYDALFRQTGVHRVHDLDELIALATLLAAPRRPRGASIGAFASSGGECGLIADLADDAGVRFADLDPATETALAAALPPYMGVRNPLDLGANAWGDQDVYRAAARAMGECPDVDVVAFLGDAPAHADPLDEIGWTEMLGGAGEAAAGLDVPVVMMTTTTDLTPGLTDLARRNGVVLLAGTRPALRAVA</sequence>